<evidence type="ECO:0000313" key="1">
    <source>
        <dbReference type="EMBL" id="PMS23391.1"/>
    </source>
</evidence>
<dbReference type="EMBL" id="PNYB01000012">
    <property type="protein sequence ID" value="PMS23391.1"/>
    <property type="molecule type" value="Genomic_DNA"/>
</dbReference>
<accession>A0A2N7W1X9</accession>
<reference evidence="1 2" key="1">
    <citation type="submission" date="2018-01" db="EMBL/GenBank/DDBJ databases">
        <title>Whole genome analyses suggest that Burkholderia sensu lato contains two further novel genera in the rhizoxinica-symbiotica group Mycetohabitans gen. nov., and Trinickia gen. nov.: implications for the evolution of diazotrophy and nodulation in the Burkholderiaceae.</title>
        <authorList>
            <person name="Estrada-de los Santos P."/>
            <person name="Palmer M."/>
            <person name="Chavez-Ramirez B."/>
            <person name="Beukes C."/>
            <person name="Steenkamp E.T."/>
            <person name="Hirsch A.M."/>
            <person name="Manyaka P."/>
            <person name="Maluk M."/>
            <person name="Lafos M."/>
            <person name="Crook M."/>
            <person name="Gross E."/>
            <person name="Simon M.F."/>
            <person name="Bueno dos Reis Junior F."/>
            <person name="Poole P.S."/>
            <person name="Venter S.N."/>
            <person name="James E.K."/>
        </authorList>
    </citation>
    <scope>NUCLEOTIDE SEQUENCE [LARGE SCALE GENOMIC DNA]</scope>
    <source>
        <strain evidence="1 2">GP25-8</strain>
    </source>
</reference>
<comment type="caution">
    <text evidence="1">The sequence shown here is derived from an EMBL/GenBank/DDBJ whole genome shotgun (WGS) entry which is preliminary data.</text>
</comment>
<dbReference type="Proteomes" id="UP000235347">
    <property type="component" value="Unassembled WGS sequence"/>
</dbReference>
<gene>
    <name evidence="1" type="ORF">C0Z19_15375</name>
</gene>
<sequence>MRVFLFLNPEHALVIRVDAFALHECMQLMGYRHRLPLRMRAQGFPLTKTFSASLSSIASANSFPQPRVFSFENIDLAHFRYRYPTELRTRQLSMPTGQLTLPKD</sequence>
<keyword evidence="2" id="KW-1185">Reference proteome</keyword>
<protein>
    <submittedName>
        <fullName evidence="1">Uncharacterized protein</fullName>
    </submittedName>
</protein>
<name>A0A2N7W1X9_9BURK</name>
<evidence type="ECO:0000313" key="2">
    <source>
        <dbReference type="Proteomes" id="UP000235347"/>
    </source>
</evidence>
<organism evidence="1 2">
    <name type="scientific">Trinickia soli</name>
    <dbReference type="NCBI Taxonomy" id="380675"/>
    <lineage>
        <taxon>Bacteria</taxon>
        <taxon>Pseudomonadati</taxon>
        <taxon>Pseudomonadota</taxon>
        <taxon>Betaproteobacteria</taxon>
        <taxon>Burkholderiales</taxon>
        <taxon>Burkholderiaceae</taxon>
        <taxon>Trinickia</taxon>
    </lineage>
</organism>
<proteinExistence type="predicted"/>
<dbReference type="AlphaFoldDB" id="A0A2N7W1X9"/>